<comment type="caution">
    <text evidence="4">The sequence shown here is derived from an EMBL/GenBank/DDBJ whole genome shotgun (WGS) entry which is preliminary data.</text>
</comment>
<feature type="compositionally biased region" description="Low complexity" evidence="2">
    <location>
        <begin position="64"/>
        <end position="98"/>
    </location>
</feature>
<name>A0ABR2KU63_9EUKA</name>
<feature type="domain" description="Right handed beta helix" evidence="3">
    <location>
        <begin position="496"/>
        <end position="629"/>
    </location>
</feature>
<keyword evidence="5" id="KW-1185">Reference proteome</keyword>
<dbReference type="SMART" id="SM00710">
    <property type="entry name" value="PbH1"/>
    <property type="match status" value="14"/>
</dbReference>
<dbReference type="SUPFAM" id="SSF51126">
    <property type="entry name" value="Pectin lyase-like"/>
    <property type="match status" value="4"/>
</dbReference>
<evidence type="ECO:0000256" key="1">
    <source>
        <dbReference type="ARBA" id="ARBA00022737"/>
    </source>
</evidence>
<feature type="region of interest" description="Disordered" evidence="2">
    <location>
        <begin position="1"/>
        <end position="98"/>
    </location>
</feature>
<protein>
    <submittedName>
        <fullName evidence="4">Protein ubiquitination</fullName>
    </submittedName>
</protein>
<feature type="compositionally biased region" description="Low complexity" evidence="2">
    <location>
        <begin position="112"/>
        <end position="286"/>
    </location>
</feature>
<proteinExistence type="predicted"/>
<dbReference type="InterPro" id="IPR051550">
    <property type="entry name" value="SCF-Subunits/Alg-Epimerases"/>
</dbReference>
<feature type="compositionally biased region" description="Low complexity" evidence="2">
    <location>
        <begin position="31"/>
        <end position="49"/>
    </location>
</feature>
<evidence type="ECO:0000259" key="3">
    <source>
        <dbReference type="Pfam" id="PF13229"/>
    </source>
</evidence>
<dbReference type="Gene3D" id="2.160.20.10">
    <property type="entry name" value="Single-stranded right-handed beta-helix, Pectin lyase-like"/>
    <property type="match status" value="4"/>
</dbReference>
<feature type="compositionally biased region" description="Polar residues" evidence="2">
    <location>
        <begin position="50"/>
        <end position="62"/>
    </location>
</feature>
<reference evidence="4 5" key="1">
    <citation type="submission" date="2024-04" db="EMBL/GenBank/DDBJ databases">
        <title>Tritrichomonas musculus Genome.</title>
        <authorList>
            <person name="Alves-Ferreira E."/>
            <person name="Grigg M."/>
            <person name="Lorenzi H."/>
            <person name="Galac M."/>
        </authorList>
    </citation>
    <scope>NUCLEOTIDE SEQUENCE [LARGE SCALE GENOMIC DNA]</scope>
    <source>
        <strain evidence="4 5">EAF2021</strain>
    </source>
</reference>
<dbReference type="Proteomes" id="UP001470230">
    <property type="component" value="Unassembled WGS sequence"/>
</dbReference>
<evidence type="ECO:0000313" key="4">
    <source>
        <dbReference type="EMBL" id="KAK8893987.1"/>
    </source>
</evidence>
<feature type="domain" description="Right handed beta helix" evidence="3">
    <location>
        <begin position="633"/>
        <end position="785"/>
    </location>
</feature>
<dbReference type="InterPro" id="IPR039448">
    <property type="entry name" value="Beta_helix"/>
</dbReference>
<dbReference type="EMBL" id="JAPFFF010000003">
    <property type="protein sequence ID" value="KAK8893987.1"/>
    <property type="molecule type" value="Genomic_DNA"/>
</dbReference>
<dbReference type="PANTHER" id="PTHR22990:SF15">
    <property type="entry name" value="F-BOX ONLY PROTEIN 10"/>
    <property type="match status" value="1"/>
</dbReference>
<dbReference type="InterPro" id="IPR012334">
    <property type="entry name" value="Pectin_lyas_fold"/>
</dbReference>
<evidence type="ECO:0000256" key="2">
    <source>
        <dbReference type="SAM" id="MobiDB-lite"/>
    </source>
</evidence>
<gene>
    <name evidence="4" type="ORF">M9Y10_022417</name>
</gene>
<feature type="domain" description="Right handed beta helix" evidence="3">
    <location>
        <begin position="960"/>
        <end position="1047"/>
    </location>
</feature>
<dbReference type="Pfam" id="PF13229">
    <property type="entry name" value="Beta_helix"/>
    <property type="match status" value="3"/>
</dbReference>
<dbReference type="InterPro" id="IPR006626">
    <property type="entry name" value="PbH1"/>
</dbReference>
<dbReference type="InterPro" id="IPR011050">
    <property type="entry name" value="Pectin_lyase_fold/virulence"/>
</dbReference>
<sequence length="1051" mass="112450">MSDLNALLAQLSNVSSQNQQPETPVNPPPDDSQLSSLLNSLSNSSQPPQTQASTNTRSSLEGLQNLVQSNQFNQQQAQPTSSSPSPSQQLSQSQQQANSDLQAVLASLMNVSSQQSAPQQNQSPLSGLLGQSHQQQAQQQSALSGLLGQSSQPSQTQQSSLSSLLGQSSQPSQIQQSSLSSLLGQSSQPSQTQQSSLSSLLGQSSQPTQQPTSSLSSLLSTPPSAQAPQQSQSNSLSSLLSGLSQPPAQSTSPLSSLLGSSSTGTGGLAAPDSSLSSLVSKPSSAPTAGSEIKTNLALELKPLDLKEKEVFPYKKRSSNNQFTNHVTYDKSTSLSNFISNSQPFTVIEIPGGEYELNISIKSPIHIKSANGQKVTLKGTGNSEVIQSASPYLILEGLDIDQQSTTWGALVISTGFTKILKCDIKSANYPPLSIQGSTATNDDNAYVEAEDCHFTGAEKSCIQMQRDSSLYVKNSVIEGSQMYGIWAQSGSQCYVDKGCVIRSNTIAGINVQKRCKLRIESGVELVDNKDSGVEIVDESVAVIEGVKVTGTGHLAAIYSCFNSFVTIRNSQIENNQSIALRSESESTILSTDNKFSDCYSSCFFMCHVSSFIQSENDTISGSCSAAVVSIEKGYIECRNLSIKDLAGVGVVSYDHASIRMTNSKISNITQVAIQIRDWSKLYLEDVGISNSQQTGISLTHNAIAYIKHCQISRTNELGIQIANVNQGFVDIVDCESFENNKGGILIQDNVYEGRCNIKDCQFNKNGRLGVNANGNNTMPRFENCSFIGNAVVGAHVLNGAEITLINSIFKGEGQNGIVLNNAIAHVEKAEFSDFQTSAVTCSNAGNATITNCSIHDNCSFGCHVTDDNTHVKFVNCIFMNHNRSSTLHASNRAVIRCVDTKIQADLEPHAHIYNGAKVSMKNCDLTNSLKGVGVYVRDDGIFKCNNVCIHDEVSKAIDIGKKGVVIAVDSKFLNNANIGIMVEQYGSGTFTNCLFDSNGQTAISMNGGNVTLNNCTISNHEHQGICLTKSSNLVDNNTKFSKNGQNNILYVE</sequence>
<evidence type="ECO:0000313" key="5">
    <source>
        <dbReference type="Proteomes" id="UP001470230"/>
    </source>
</evidence>
<accession>A0ABR2KU63</accession>
<feature type="compositionally biased region" description="Polar residues" evidence="2">
    <location>
        <begin position="10"/>
        <end position="23"/>
    </location>
</feature>
<organism evidence="4 5">
    <name type="scientific">Tritrichomonas musculus</name>
    <dbReference type="NCBI Taxonomy" id="1915356"/>
    <lineage>
        <taxon>Eukaryota</taxon>
        <taxon>Metamonada</taxon>
        <taxon>Parabasalia</taxon>
        <taxon>Tritrichomonadida</taxon>
        <taxon>Tritrichomonadidae</taxon>
        <taxon>Tritrichomonas</taxon>
    </lineage>
</organism>
<feature type="region of interest" description="Disordered" evidence="2">
    <location>
        <begin position="112"/>
        <end position="290"/>
    </location>
</feature>
<dbReference type="PANTHER" id="PTHR22990">
    <property type="entry name" value="F-BOX ONLY PROTEIN"/>
    <property type="match status" value="1"/>
</dbReference>
<keyword evidence="1" id="KW-0677">Repeat</keyword>